<keyword evidence="4" id="KW-1185">Reference proteome</keyword>
<proteinExistence type="predicted"/>
<dbReference type="InterPro" id="IPR001173">
    <property type="entry name" value="Glyco_trans_2-like"/>
</dbReference>
<evidence type="ECO:0000259" key="2">
    <source>
        <dbReference type="Pfam" id="PF00535"/>
    </source>
</evidence>
<feature type="transmembrane region" description="Helical" evidence="1">
    <location>
        <begin position="337"/>
        <end position="357"/>
    </location>
</feature>
<evidence type="ECO:0000313" key="3">
    <source>
        <dbReference type="EMBL" id="MDR6237091.1"/>
    </source>
</evidence>
<dbReference type="Gene3D" id="3.90.550.10">
    <property type="entry name" value="Spore Coat Polysaccharide Biosynthesis Protein SpsA, Chain A"/>
    <property type="match status" value="1"/>
</dbReference>
<organism evidence="3 4">
    <name type="scientific">Aureibacter tunicatorum</name>
    <dbReference type="NCBI Taxonomy" id="866807"/>
    <lineage>
        <taxon>Bacteria</taxon>
        <taxon>Pseudomonadati</taxon>
        <taxon>Bacteroidota</taxon>
        <taxon>Cytophagia</taxon>
        <taxon>Cytophagales</taxon>
        <taxon>Persicobacteraceae</taxon>
        <taxon>Aureibacter</taxon>
    </lineage>
</organism>
<feature type="transmembrane region" description="Helical" evidence="1">
    <location>
        <begin position="279"/>
        <end position="299"/>
    </location>
</feature>
<reference evidence="3" key="1">
    <citation type="submission" date="2023-07" db="EMBL/GenBank/DDBJ databases">
        <title>Genomic Encyclopedia of Type Strains, Phase IV (KMG-IV): sequencing the most valuable type-strain genomes for metagenomic binning, comparative biology and taxonomic classification.</title>
        <authorList>
            <person name="Goeker M."/>
        </authorList>
    </citation>
    <scope>NUCLEOTIDE SEQUENCE</scope>
    <source>
        <strain evidence="3">DSM 26174</strain>
    </source>
</reference>
<name>A0AAE3XJU8_9BACT</name>
<dbReference type="SUPFAM" id="SSF53448">
    <property type="entry name" value="Nucleotide-diphospho-sugar transferases"/>
    <property type="match status" value="1"/>
</dbReference>
<feature type="domain" description="Glycosyltransferase 2-like" evidence="2">
    <location>
        <begin position="44"/>
        <end position="170"/>
    </location>
</feature>
<feature type="transmembrane region" description="Helical" evidence="1">
    <location>
        <begin position="306"/>
        <end position="325"/>
    </location>
</feature>
<dbReference type="RefSeq" id="WP_309936528.1">
    <property type="nucleotide sequence ID" value="NZ_AP025305.1"/>
</dbReference>
<dbReference type="EMBL" id="JAVDQD010000001">
    <property type="protein sequence ID" value="MDR6237091.1"/>
    <property type="molecule type" value="Genomic_DNA"/>
</dbReference>
<keyword evidence="1" id="KW-1133">Transmembrane helix</keyword>
<sequence length="364" mass="42059">MQILFIVFLVSGLAYLLFALRFFLPLAFKKGDTDSSNGGESGLSLIVVVHDQFEPLKEFLDMMSLQSMKNFEVIVVDNCSNDETYDFLLEKKKHQDNLKVVTLKQVPEHLSSYKYSLTLGVKAADYDRVLVTEVNCRPESEKWLEKYDKGFDDKTNFVLGYSRKMDGVSKLLWFDNVMDQAMMMSMADQNRPYKGDICNIGFRKTFYLGKNVYSAWQGLIGGEGELLINSFAKGKDTKALFGEPFMLQYSPTSKKDYIKQKIYQIHLSKFFKFKDKLRLSAFFLSKVLFWSLLIILLALRYKTIEVMGCYLGIMVCLTVVGGVGIRRVDGKLKAWMWPVFDLLHTVYYAYICIRAFFSKEIKWS</sequence>
<dbReference type="AlphaFoldDB" id="A0AAE3XJU8"/>
<keyword evidence="1" id="KW-0812">Transmembrane</keyword>
<dbReference type="Pfam" id="PF00535">
    <property type="entry name" value="Glycos_transf_2"/>
    <property type="match status" value="1"/>
</dbReference>
<evidence type="ECO:0000256" key="1">
    <source>
        <dbReference type="SAM" id="Phobius"/>
    </source>
</evidence>
<gene>
    <name evidence="3" type="ORF">HNQ88_000067</name>
</gene>
<protein>
    <submittedName>
        <fullName evidence="3">Glycosyltransferase involved in cell wall biosynthesis</fullName>
    </submittedName>
</protein>
<evidence type="ECO:0000313" key="4">
    <source>
        <dbReference type="Proteomes" id="UP001185092"/>
    </source>
</evidence>
<dbReference type="InterPro" id="IPR029044">
    <property type="entry name" value="Nucleotide-diphossugar_trans"/>
</dbReference>
<accession>A0AAE3XJU8</accession>
<comment type="caution">
    <text evidence="3">The sequence shown here is derived from an EMBL/GenBank/DDBJ whole genome shotgun (WGS) entry which is preliminary data.</text>
</comment>
<dbReference type="Proteomes" id="UP001185092">
    <property type="component" value="Unassembled WGS sequence"/>
</dbReference>
<keyword evidence="1" id="KW-0472">Membrane</keyword>